<evidence type="ECO:0000313" key="3">
    <source>
        <dbReference type="Proteomes" id="UP000002028"/>
    </source>
</evidence>
<accession>D2QBV8</accession>
<sequence length="288" mass="33480">MKLFLSWSGPVSHKIATVFRDWIPLVLQSVEPYVSSEDIDKGTRWSSDIAKELEESRYGIICVTHQNLKAPWVNFEAGALSKTIEKSNVAPFLFNIKKSEVDGPLLQFQLTVYDREDIKKLINSINNASDTVVLDQPKLEKIFAQWWPSLESSFEVILQECKTLEKADKTPQQKEPVSEAYDKILEELLELTRLQVKILKNPEELLPPKYLAYALRESPPRRNSRANMTIQELHSLYRHLREITRSTVLENQEEYSKKMAEVTDIVNVMGDQIEYLYRRSRDIESNFM</sequence>
<dbReference type="EMBL" id="CP001769">
    <property type="protein sequence ID" value="ADB37987.1"/>
    <property type="molecule type" value="Genomic_DNA"/>
</dbReference>
<dbReference type="SUPFAM" id="SSF52200">
    <property type="entry name" value="Toll/Interleukin receptor TIR domain"/>
    <property type="match status" value="1"/>
</dbReference>
<gene>
    <name evidence="2" type="ordered locus">Slin_1942</name>
</gene>
<proteinExistence type="predicted"/>
<feature type="domain" description="TIR" evidence="1">
    <location>
        <begin position="25"/>
        <end position="120"/>
    </location>
</feature>
<organism evidence="2 3">
    <name type="scientific">Spirosoma linguale (strain ATCC 33905 / DSM 74 / LMG 10896 / Claus 1)</name>
    <dbReference type="NCBI Taxonomy" id="504472"/>
    <lineage>
        <taxon>Bacteria</taxon>
        <taxon>Pseudomonadati</taxon>
        <taxon>Bacteroidota</taxon>
        <taxon>Cytophagia</taxon>
        <taxon>Cytophagales</taxon>
        <taxon>Cytophagaceae</taxon>
        <taxon>Spirosoma</taxon>
    </lineage>
</organism>
<protein>
    <recommendedName>
        <fullName evidence="1">TIR domain-containing protein</fullName>
    </recommendedName>
</protein>
<dbReference type="eggNOG" id="ENOG5032TKD">
    <property type="taxonomic scope" value="Bacteria"/>
</dbReference>
<dbReference type="KEGG" id="sli:Slin_1942"/>
<evidence type="ECO:0000313" key="2">
    <source>
        <dbReference type="EMBL" id="ADB37987.1"/>
    </source>
</evidence>
<name>D2QBV8_SPILD</name>
<evidence type="ECO:0000259" key="1">
    <source>
        <dbReference type="Pfam" id="PF13676"/>
    </source>
</evidence>
<dbReference type="Pfam" id="PF13676">
    <property type="entry name" value="TIR_2"/>
    <property type="match status" value="1"/>
</dbReference>
<dbReference type="Gene3D" id="3.40.50.10140">
    <property type="entry name" value="Toll/interleukin-1 receptor homology (TIR) domain"/>
    <property type="match status" value="1"/>
</dbReference>
<dbReference type="InterPro" id="IPR035897">
    <property type="entry name" value="Toll_tir_struct_dom_sf"/>
</dbReference>
<dbReference type="HOGENOM" id="CLU_078752_0_0_10"/>
<dbReference type="AlphaFoldDB" id="D2QBV8"/>
<dbReference type="InterPro" id="IPR000157">
    <property type="entry name" value="TIR_dom"/>
</dbReference>
<reference evidence="2 3" key="1">
    <citation type="journal article" date="2010" name="Stand. Genomic Sci.">
        <title>Complete genome sequence of Spirosoma linguale type strain (1).</title>
        <authorList>
            <person name="Lail K."/>
            <person name="Sikorski J."/>
            <person name="Saunders E."/>
            <person name="Lapidus A."/>
            <person name="Glavina Del Rio T."/>
            <person name="Copeland A."/>
            <person name="Tice H."/>
            <person name="Cheng J.-F."/>
            <person name="Lucas S."/>
            <person name="Nolan M."/>
            <person name="Bruce D."/>
            <person name="Goodwin L."/>
            <person name="Pitluck S."/>
            <person name="Ivanova N."/>
            <person name="Mavromatis K."/>
            <person name="Ovchinnikova G."/>
            <person name="Pati A."/>
            <person name="Chen A."/>
            <person name="Palaniappan K."/>
            <person name="Land M."/>
            <person name="Hauser L."/>
            <person name="Chang Y.-J."/>
            <person name="Jeffries C.D."/>
            <person name="Chain P."/>
            <person name="Brettin T."/>
            <person name="Detter J.C."/>
            <person name="Schuetze A."/>
            <person name="Rohde M."/>
            <person name="Tindall B.J."/>
            <person name="Goeker M."/>
            <person name="Bristow J."/>
            <person name="Eisen J.A."/>
            <person name="Markowitz V."/>
            <person name="Hugenholtz P."/>
            <person name="Kyrpides N.C."/>
            <person name="Klenk H.-P."/>
            <person name="Chen F."/>
        </authorList>
    </citation>
    <scope>NUCLEOTIDE SEQUENCE [LARGE SCALE GENOMIC DNA]</scope>
    <source>
        <strain evidence="3">ATCC 33905 / DSM 74 / LMG 10896 / Claus 1</strain>
    </source>
</reference>
<keyword evidence="3" id="KW-1185">Reference proteome</keyword>
<dbReference type="RefSeq" id="WP_012926536.1">
    <property type="nucleotide sequence ID" value="NC_013730.1"/>
</dbReference>
<dbReference type="Proteomes" id="UP000002028">
    <property type="component" value="Chromosome"/>
</dbReference>
<dbReference type="GO" id="GO:0007165">
    <property type="term" value="P:signal transduction"/>
    <property type="evidence" value="ECO:0007669"/>
    <property type="project" value="InterPro"/>
</dbReference>